<dbReference type="InterPro" id="IPR038765">
    <property type="entry name" value="Papain-like_cys_pep_sf"/>
</dbReference>
<organism evidence="3 4">
    <name type="scientific">Anaeromyxobacter oryzae</name>
    <dbReference type="NCBI Taxonomy" id="2918170"/>
    <lineage>
        <taxon>Bacteria</taxon>
        <taxon>Pseudomonadati</taxon>
        <taxon>Myxococcota</taxon>
        <taxon>Myxococcia</taxon>
        <taxon>Myxococcales</taxon>
        <taxon>Cystobacterineae</taxon>
        <taxon>Anaeromyxobacteraceae</taxon>
        <taxon>Anaeromyxobacter</taxon>
    </lineage>
</organism>
<dbReference type="Proteomes" id="UP001162891">
    <property type="component" value="Chromosome"/>
</dbReference>
<dbReference type="InterPro" id="IPR024453">
    <property type="entry name" value="Peptidase_C92"/>
</dbReference>
<proteinExistence type="predicted"/>
<sequence length="525" mass="56422">MRLALPLALALVAVLPSRTRAAGPSPASSPPTPTQAATAAADDAHQILHAREELLRVVAFLRERPALLDGRRKDLLTRDEKLTLWGAWATVLDHAAFLEARRADLRAWSVDPRRNGGLALARGQAALYAAYRAGLELIALLDRSAAARTILDEAVPELGLPPGTFSRYKLHHLNAARASEFAALEAVTAKGARDLARASEAQVVPTALARATAEDRDVIWRLGKVKGLVLTAKNAVQVVGGAAAVAWFPVQKGVSTWMGDTRVRRGDTALVSAAQIAALPPRLEPGDVLLERREWYLSNLGLPGFWTHAALYIGTPEERRAFFDDPGVRALAVAEGQADGDLEALLARRSPDAAAASRAPDAAGHAPRVLEAISEGVSFTSLEHSAAADSVAVLRPRLDRRARAFALLRAFHYAGRPYDFDFDFLTDSSLVCSELVYKAYEPGPGMPGVRFDLEEIVGRRIASPNGMARQFDAEAAAGKPQLDLVLFLDGSEPAGRADEADEAAFRGSWRRPKWHAVVAHGPGPR</sequence>
<dbReference type="EMBL" id="AP025591">
    <property type="protein sequence ID" value="BDG06677.1"/>
    <property type="molecule type" value="Genomic_DNA"/>
</dbReference>
<evidence type="ECO:0000313" key="4">
    <source>
        <dbReference type="Proteomes" id="UP001162891"/>
    </source>
</evidence>
<protein>
    <submittedName>
        <fullName evidence="3">Uncharacterized protein</fullName>
    </submittedName>
</protein>
<gene>
    <name evidence="3" type="ORF">AMOR_56730</name>
</gene>
<dbReference type="Pfam" id="PF05708">
    <property type="entry name" value="Peptidase_C92"/>
    <property type="match status" value="1"/>
</dbReference>
<evidence type="ECO:0000256" key="2">
    <source>
        <dbReference type="SAM" id="SignalP"/>
    </source>
</evidence>
<evidence type="ECO:0000256" key="1">
    <source>
        <dbReference type="SAM" id="MobiDB-lite"/>
    </source>
</evidence>
<dbReference type="Gene3D" id="3.90.1720.10">
    <property type="entry name" value="endopeptidase domain like (from Nostoc punctiforme)"/>
    <property type="match status" value="1"/>
</dbReference>
<dbReference type="SUPFAM" id="SSF54001">
    <property type="entry name" value="Cysteine proteinases"/>
    <property type="match status" value="1"/>
</dbReference>
<keyword evidence="4" id="KW-1185">Reference proteome</keyword>
<feature type="signal peptide" evidence="2">
    <location>
        <begin position="1"/>
        <end position="21"/>
    </location>
</feature>
<feature type="chain" id="PRO_5047004413" evidence="2">
    <location>
        <begin position="22"/>
        <end position="525"/>
    </location>
</feature>
<name>A0ABN6N0E5_9BACT</name>
<accession>A0ABN6N0E5</accession>
<reference evidence="4" key="1">
    <citation type="journal article" date="2022" name="Int. J. Syst. Evol. Microbiol.">
        <title>Anaeromyxobacter oryzae sp. nov., Anaeromyxobacter diazotrophicus sp. nov. and Anaeromyxobacter paludicola sp. nov., isolated from paddy soils.</title>
        <authorList>
            <person name="Itoh H."/>
            <person name="Xu Z."/>
            <person name="Mise K."/>
            <person name="Masuda Y."/>
            <person name="Ushijima N."/>
            <person name="Hayakawa C."/>
            <person name="Shiratori Y."/>
            <person name="Senoo K."/>
        </authorList>
    </citation>
    <scope>NUCLEOTIDE SEQUENCE [LARGE SCALE GENOMIC DNA]</scope>
    <source>
        <strain evidence="4">Red232</strain>
    </source>
</reference>
<evidence type="ECO:0000313" key="3">
    <source>
        <dbReference type="EMBL" id="BDG06677.1"/>
    </source>
</evidence>
<feature type="region of interest" description="Disordered" evidence="1">
    <location>
        <begin position="20"/>
        <end position="41"/>
    </location>
</feature>
<keyword evidence="2" id="KW-0732">Signal</keyword>
<dbReference type="RefSeq" id="WP_248357157.1">
    <property type="nucleotide sequence ID" value="NZ_AP025591.1"/>
</dbReference>